<keyword evidence="2" id="KW-1185">Reference proteome</keyword>
<accession>A0A2C6KN15</accession>
<dbReference type="AlphaFoldDB" id="A0A2C6KN15"/>
<name>A0A2C6KN15_9APIC</name>
<dbReference type="Proteomes" id="UP000221165">
    <property type="component" value="Unassembled WGS sequence"/>
</dbReference>
<dbReference type="GeneID" id="94431739"/>
<dbReference type="VEuPathDB" id="ToxoDB:CSUI_008395"/>
<evidence type="ECO:0000313" key="2">
    <source>
        <dbReference type="Proteomes" id="UP000221165"/>
    </source>
</evidence>
<protein>
    <submittedName>
        <fullName evidence="1">Uncharacterized protein</fullName>
    </submittedName>
</protein>
<evidence type="ECO:0000313" key="1">
    <source>
        <dbReference type="EMBL" id="PHJ17783.1"/>
    </source>
</evidence>
<comment type="caution">
    <text evidence="1">The sequence shown here is derived from an EMBL/GenBank/DDBJ whole genome shotgun (WGS) entry which is preliminary data.</text>
</comment>
<reference evidence="1 2" key="1">
    <citation type="journal article" date="2017" name="Int. J. Parasitol.">
        <title>The genome of the protozoan parasite Cystoisospora suis and a reverse vaccinology approach to identify vaccine candidates.</title>
        <authorList>
            <person name="Palmieri N."/>
            <person name="Shrestha A."/>
            <person name="Ruttkowski B."/>
            <person name="Beck T."/>
            <person name="Vogl C."/>
            <person name="Tomley F."/>
            <person name="Blake D.P."/>
            <person name="Joachim A."/>
        </authorList>
    </citation>
    <scope>NUCLEOTIDE SEQUENCE [LARGE SCALE GENOMIC DNA]</scope>
    <source>
        <strain evidence="1 2">Wien I</strain>
    </source>
</reference>
<organism evidence="1 2">
    <name type="scientific">Cystoisospora suis</name>
    <dbReference type="NCBI Taxonomy" id="483139"/>
    <lineage>
        <taxon>Eukaryota</taxon>
        <taxon>Sar</taxon>
        <taxon>Alveolata</taxon>
        <taxon>Apicomplexa</taxon>
        <taxon>Conoidasida</taxon>
        <taxon>Coccidia</taxon>
        <taxon>Eucoccidiorida</taxon>
        <taxon>Eimeriorina</taxon>
        <taxon>Sarcocystidae</taxon>
        <taxon>Cystoisospora</taxon>
    </lineage>
</organism>
<dbReference type="RefSeq" id="XP_067919498.1">
    <property type="nucleotide sequence ID" value="XM_068068528.1"/>
</dbReference>
<sequence>KNESLFSFSLHHHRKSLFHKAPLDERRSERCYPSRISSCFLTVLSCLSDLSLRAKKTPSLSCLLSQKTQITNKRREAERKTLKPNEKV</sequence>
<proteinExistence type="predicted"/>
<dbReference type="EMBL" id="MIGC01004695">
    <property type="protein sequence ID" value="PHJ17783.1"/>
    <property type="molecule type" value="Genomic_DNA"/>
</dbReference>
<feature type="non-terminal residue" evidence="1">
    <location>
        <position position="1"/>
    </location>
</feature>
<gene>
    <name evidence="1" type="ORF">CSUI_008395</name>
</gene>